<keyword evidence="2" id="KW-0488">Methylation</keyword>
<keyword evidence="8" id="KW-1185">Reference proteome</keyword>
<evidence type="ECO:0000256" key="3">
    <source>
        <dbReference type="ARBA" id="ARBA00022692"/>
    </source>
</evidence>
<dbReference type="EMBL" id="PGVG01000018">
    <property type="protein sequence ID" value="PJG53270.1"/>
    <property type="molecule type" value="Genomic_DNA"/>
</dbReference>
<dbReference type="AlphaFoldDB" id="A0A2M8R625"/>
<keyword evidence="3 6" id="KW-0812">Transmembrane</keyword>
<evidence type="ECO:0000256" key="1">
    <source>
        <dbReference type="ARBA" id="ARBA00004167"/>
    </source>
</evidence>
<dbReference type="PRINTS" id="PR00885">
    <property type="entry name" value="BCTERIALGSPH"/>
</dbReference>
<keyword evidence="5 6" id="KW-0472">Membrane</keyword>
<organism evidence="7 8">
    <name type="scientific">Bradyrhizobium forestalis</name>
    <dbReference type="NCBI Taxonomy" id="1419263"/>
    <lineage>
        <taxon>Bacteria</taxon>
        <taxon>Pseudomonadati</taxon>
        <taxon>Pseudomonadota</taxon>
        <taxon>Alphaproteobacteria</taxon>
        <taxon>Hyphomicrobiales</taxon>
        <taxon>Nitrobacteraceae</taxon>
        <taxon>Bradyrhizobium</taxon>
    </lineage>
</organism>
<evidence type="ECO:0000256" key="4">
    <source>
        <dbReference type="ARBA" id="ARBA00022989"/>
    </source>
</evidence>
<dbReference type="Gene3D" id="3.30.700.10">
    <property type="entry name" value="Glycoprotein, Type 4 Pilin"/>
    <property type="match status" value="1"/>
</dbReference>
<sequence>MERRPTLSAARADGIREARGFALIEILCVLAIIGLFAAIILPAIPHSTTRARLESYAVETAALLKADRNAALRRQTRVTTHVDAEARAIRSGVTGRTIRLPDDVVVQAMLAARCADRTTGRSIDFFPSGMSCGGVIALARPGMGYEVRVNWLTGGVEIVPQKLL</sequence>
<name>A0A2M8R625_9BRAD</name>
<dbReference type="OrthoDB" id="7366901at2"/>
<reference evidence="7 8" key="1">
    <citation type="submission" date="2017-11" db="EMBL/GenBank/DDBJ databases">
        <title>Bradyrhizobium forestalis sp. nov., an efficient nitrogen-fixing bacterium isolated from nodules of forest legume species in the Amazon.</title>
        <authorList>
            <person name="Costa E.M."/>
            <person name="Guimaraes A."/>
            <person name="Carvalho T.S."/>
            <person name="Rodrigues T.L."/>
            <person name="Ribeiro P.R.A."/>
            <person name="Lebbe L."/>
            <person name="Willems A."/>
            <person name="Moreira F.M.S."/>
        </authorList>
    </citation>
    <scope>NUCLEOTIDE SEQUENCE [LARGE SCALE GENOMIC DNA]</scope>
    <source>
        <strain evidence="7 8">INPA54B</strain>
    </source>
</reference>
<dbReference type="GO" id="GO:0015627">
    <property type="term" value="C:type II protein secretion system complex"/>
    <property type="evidence" value="ECO:0007669"/>
    <property type="project" value="InterPro"/>
</dbReference>
<protein>
    <submittedName>
        <fullName evidence="7">Type II secretion system protein GspH</fullName>
    </submittedName>
</protein>
<dbReference type="InterPro" id="IPR045584">
    <property type="entry name" value="Pilin-like"/>
</dbReference>
<dbReference type="RefSeq" id="WP_100233903.1">
    <property type="nucleotide sequence ID" value="NZ_PGVG01000018.1"/>
</dbReference>
<evidence type="ECO:0000256" key="2">
    <source>
        <dbReference type="ARBA" id="ARBA00022481"/>
    </source>
</evidence>
<keyword evidence="4 6" id="KW-1133">Transmembrane helix</keyword>
<dbReference type="Pfam" id="PF07963">
    <property type="entry name" value="N_methyl"/>
    <property type="match status" value="1"/>
</dbReference>
<dbReference type="InterPro" id="IPR012902">
    <property type="entry name" value="N_methyl_site"/>
</dbReference>
<evidence type="ECO:0000256" key="5">
    <source>
        <dbReference type="ARBA" id="ARBA00023136"/>
    </source>
</evidence>
<gene>
    <name evidence="7" type="ORF">CVM73_21780</name>
</gene>
<comment type="subcellular location">
    <subcellularLocation>
        <location evidence="1">Membrane</location>
        <topology evidence="1">Single-pass membrane protein</topology>
    </subcellularLocation>
</comment>
<proteinExistence type="predicted"/>
<dbReference type="GO" id="GO:0015628">
    <property type="term" value="P:protein secretion by the type II secretion system"/>
    <property type="evidence" value="ECO:0007669"/>
    <property type="project" value="InterPro"/>
</dbReference>
<dbReference type="InterPro" id="IPR002416">
    <property type="entry name" value="T2SS_protein-GspH"/>
</dbReference>
<dbReference type="Proteomes" id="UP000231194">
    <property type="component" value="Unassembled WGS sequence"/>
</dbReference>
<dbReference type="NCBIfam" id="TIGR02532">
    <property type="entry name" value="IV_pilin_GFxxxE"/>
    <property type="match status" value="1"/>
</dbReference>
<comment type="caution">
    <text evidence="7">The sequence shown here is derived from an EMBL/GenBank/DDBJ whole genome shotgun (WGS) entry which is preliminary data.</text>
</comment>
<dbReference type="GO" id="GO:0016020">
    <property type="term" value="C:membrane"/>
    <property type="evidence" value="ECO:0007669"/>
    <property type="project" value="UniProtKB-SubCell"/>
</dbReference>
<dbReference type="SUPFAM" id="SSF54523">
    <property type="entry name" value="Pili subunits"/>
    <property type="match status" value="1"/>
</dbReference>
<evidence type="ECO:0000313" key="7">
    <source>
        <dbReference type="EMBL" id="PJG53270.1"/>
    </source>
</evidence>
<evidence type="ECO:0000256" key="6">
    <source>
        <dbReference type="SAM" id="Phobius"/>
    </source>
</evidence>
<evidence type="ECO:0000313" key="8">
    <source>
        <dbReference type="Proteomes" id="UP000231194"/>
    </source>
</evidence>
<feature type="transmembrane region" description="Helical" evidence="6">
    <location>
        <begin position="21"/>
        <end position="44"/>
    </location>
</feature>
<accession>A0A2M8R625</accession>